<organism evidence="3 4">
    <name type="scientific">Cyclobacterium lianum</name>
    <dbReference type="NCBI Taxonomy" id="388280"/>
    <lineage>
        <taxon>Bacteria</taxon>
        <taxon>Pseudomonadati</taxon>
        <taxon>Bacteroidota</taxon>
        <taxon>Cytophagia</taxon>
        <taxon>Cytophagales</taxon>
        <taxon>Cyclobacteriaceae</taxon>
        <taxon>Cyclobacterium</taxon>
    </lineage>
</organism>
<dbReference type="Gene3D" id="2.60.40.3440">
    <property type="match status" value="1"/>
</dbReference>
<dbReference type="OrthoDB" id="904955at2"/>
<accession>A0A1M7IFX4</accession>
<protein>
    <submittedName>
        <fullName evidence="3">Conserved repeat domain-containing protein</fullName>
    </submittedName>
</protein>
<keyword evidence="4" id="KW-1185">Reference proteome</keyword>
<keyword evidence="1" id="KW-0812">Transmembrane</keyword>
<dbReference type="InterPro" id="IPR051172">
    <property type="entry name" value="Chlamydia_OmcB"/>
</dbReference>
<dbReference type="Pfam" id="PF17963">
    <property type="entry name" value="Big_9"/>
    <property type="match status" value="1"/>
</dbReference>
<dbReference type="STRING" id="388280.SAMN04488057_101305"/>
<dbReference type="InterPro" id="IPR001434">
    <property type="entry name" value="OmcB-like_DUF11"/>
</dbReference>
<reference evidence="3 4" key="1">
    <citation type="submission" date="2016-11" db="EMBL/GenBank/DDBJ databases">
        <authorList>
            <person name="Jaros S."/>
            <person name="Januszkiewicz K."/>
            <person name="Wedrychowicz H."/>
        </authorList>
    </citation>
    <scope>NUCLEOTIDE SEQUENCE [LARGE SCALE GENOMIC DNA]</scope>
    <source>
        <strain evidence="3 4">CGMCC 1.6102</strain>
    </source>
</reference>
<dbReference type="PANTHER" id="PTHR34819:SF3">
    <property type="entry name" value="CELL SURFACE PROTEIN"/>
    <property type="match status" value="1"/>
</dbReference>
<evidence type="ECO:0000313" key="4">
    <source>
        <dbReference type="Proteomes" id="UP000184513"/>
    </source>
</evidence>
<keyword evidence="1" id="KW-1133">Transmembrane helix</keyword>
<dbReference type="Gene3D" id="2.60.40.10">
    <property type="entry name" value="Immunoglobulins"/>
    <property type="match status" value="1"/>
</dbReference>
<dbReference type="Pfam" id="PF01345">
    <property type="entry name" value="DUF11"/>
    <property type="match status" value="2"/>
</dbReference>
<feature type="domain" description="DUF11" evidence="2">
    <location>
        <begin position="766"/>
        <end position="863"/>
    </location>
</feature>
<dbReference type="EMBL" id="FRCY01000001">
    <property type="protein sequence ID" value="SHM39337.1"/>
    <property type="molecule type" value="Genomic_DNA"/>
</dbReference>
<name>A0A1M7IFX4_9BACT</name>
<dbReference type="PANTHER" id="PTHR34819">
    <property type="entry name" value="LARGE CYSTEINE-RICH PERIPLASMIC PROTEIN OMCB"/>
    <property type="match status" value="1"/>
</dbReference>
<evidence type="ECO:0000259" key="2">
    <source>
        <dbReference type="Pfam" id="PF01345"/>
    </source>
</evidence>
<sequence length="971" mass="104993">MGYLTLDRQRVFFYSLLTVLALALFMVFPGFAQVVTVTGEENNIDIQQVNYTIAGEELVQVSAEGNQNPSPEDVPVVISSIITSEGRTIFATVRTPAVSNPNQAIGNNEIRPSAIQIVRSDNTIISHRDATFFENLEAVVSTPDIRSYWDINAQPSIPRGEQFVDLIYDGPVVTSGYLLYTERDGNSATDFIALGRDGEPIEGANVIEVRGFQWQTGIHHITNVPDQSQEMVLFSPAIFESDEPIHGIRIIAVNEPDGKLVFFVNAISATPDVAERVNSELGGQAVLNIFDNDELNGLPLNPIDVQLNVIEDFPPGTAVLNPDGTVDVAPNTAPGDYTLTYEISTGTESDRAEVTIEVIEYKPEAFDDAAQLPDSFGQDSLLNVLDNDILNGLPALIENVNLSTLSNESPAFISLTDDGSVDIAQGIPGGSYTLVYQICDSADPGKCDQAAVEIVVAPTVLDAVDDDFGNVNLNRAGIIGEVLPNDLLNGQAITEGRATVELLDADGLSGVSLSPEGALSIPEGLPNGMYELLYELKETINPGNTDQATIRFSLLDIQLEANDDEVITDQNQSVDINLLENDFINTGELLVETLQIISQPENGNLVQNADGSVTYVPNVNFSGADSFSYEICENTDRQFCDQAMVSIVVRPILLEVVKTPNVTEIPVGGMVNYNIRLTNNSAFDLQDVRVEDVLPEGLMFLSAMPEPAENDLWLIENIASGEVFNIELQVMGSSLGQVVNIAEISIGDYSDLAQAVPVDVLPRPVDISISKTSFGIDIYEGNEFEYEIRVSNNGSGAVEGISVQDELPSGLAYLGFTGDATPGVSGNTISWTIADIEAGEEKVYRIRVQATSTGTISNTALLQVPADQVNLSPVQEATDTNQVSSFFIPNVITPGTLDGKNDTFEIRGIGRFSQSRLTIMNRNGDHVFASEDYQNDWAAEGLNGGSYYYVLVITDSMGDTQTYKGWVQVVK</sequence>
<proteinExistence type="predicted"/>
<dbReference type="Proteomes" id="UP000184513">
    <property type="component" value="Unassembled WGS sequence"/>
</dbReference>
<gene>
    <name evidence="3" type="ORF">SAMN04488057_101305</name>
</gene>
<feature type="transmembrane region" description="Helical" evidence="1">
    <location>
        <begin position="12"/>
        <end position="32"/>
    </location>
</feature>
<dbReference type="NCBIfam" id="TIGR01451">
    <property type="entry name" value="B_ant_repeat"/>
    <property type="match status" value="2"/>
</dbReference>
<dbReference type="InterPro" id="IPR047589">
    <property type="entry name" value="DUF11_rpt"/>
</dbReference>
<dbReference type="Pfam" id="PF13585">
    <property type="entry name" value="CHU_C"/>
    <property type="match status" value="1"/>
</dbReference>
<keyword evidence="1" id="KW-0472">Membrane</keyword>
<dbReference type="RefSeq" id="WP_073090654.1">
    <property type="nucleotide sequence ID" value="NZ_FRCY01000001.1"/>
</dbReference>
<dbReference type="InterPro" id="IPR013783">
    <property type="entry name" value="Ig-like_fold"/>
</dbReference>
<evidence type="ECO:0000313" key="3">
    <source>
        <dbReference type="EMBL" id="SHM39337.1"/>
    </source>
</evidence>
<feature type="domain" description="DUF11" evidence="2">
    <location>
        <begin position="654"/>
        <end position="748"/>
    </location>
</feature>
<dbReference type="AlphaFoldDB" id="A0A1M7IFX4"/>
<evidence type="ECO:0000256" key="1">
    <source>
        <dbReference type="SAM" id="Phobius"/>
    </source>
</evidence>